<evidence type="ECO:0000313" key="3">
    <source>
        <dbReference type="Proteomes" id="UP000694523"/>
    </source>
</evidence>
<reference evidence="2" key="2">
    <citation type="submission" date="2025-09" db="UniProtKB">
        <authorList>
            <consortium name="Ensembl"/>
        </authorList>
    </citation>
    <scope>IDENTIFICATION</scope>
</reference>
<reference evidence="2" key="1">
    <citation type="submission" date="2025-08" db="UniProtKB">
        <authorList>
            <consortium name="Ensembl"/>
        </authorList>
    </citation>
    <scope>IDENTIFICATION</scope>
</reference>
<dbReference type="AlphaFoldDB" id="A0A8C6TMS6"/>
<dbReference type="SUPFAM" id="SSF56672">
    <property type="entry name" value="DNA/RNA polymerases"/>
    <property type="match status" value="1"/>
</dbReference>
<dbReference type="Ensembl" id="ENSNMLT00000025180.1">
    <property type="protein sequence ID" value="ENSNMLP00000022494.1"/>
    <property type="gene ID" value="ENSNMLG00000014526.1"/>
</dbReference>
<keyword evidence="3" id="KW-1185">Reference proteome</keyword>
<dbReference type="PANTHER" id="PTHR19446">
    <property type="entry name" value="REVERSE TRANSCRIPTASES"/>
    <property type="match status" value="1"/>
</dbReference>
<dbReference type="CDD" id="cd01650">
    <property type="entry name" value="RT_nLTR_like"/>
    <property type="match status" value="1"/>
</dbReference>
<dbReference type="Proteomes" id="UP000694523">
    <property type="component" value="Unplaced"/>
</dbReference>
<feature type="domain" description="Reverse transcriptase" evidence="1">
    <location>
        <begin position="259"/>
        <end position="541"/>
    </location>
</feature>
<dbReference type="Pfam" id="PF00078">
    <property type="entry name" value="RVT_1"/>
    <property type="match status" value="1"/>
</dbReference>
<organism evidence="2 3">
    <name type="scientific">Neogobius melanostomus</name>
    <name type="common">round goby</name>
    <dbReference type="NCBI Taxonomy" id="47308"/>
    <lineage>
        <taxon>Eukaryota</taxon>
        <taxon>Metazoa</taxon>
        <taxon>Chordata</taxon>
        <taxon>Craniata</taxon>
        <taxon>Vertebrata</taxon>
        <taxon>Euteleostomi</taxon>
        <taxon>Actinopterygii</taxon>
        <taxon>Neopterygii</taxon>
        <taxon>Teleostei</taxon>
        <taxon>Neoteleostei</taxon>
        <taxon>Acanthomorphata</taxon>
        <taxon>Gobiaria</taxon>
        <taxon>Gobiiformes</taxon>
        <taxon>Gobioidei</taxon>
        <taxon>Gobiidae</taxon>
        <taxon>Benthophilinae</taxon>
        <taxon>Neogobiini</taxon>
        <taxon>Neogobius</taxon>
    </lineage>
</organism>
<evidence type="ECO:0000313" key="2">
    <source>
        <dbReference type="Ensembl" id="ENSNMLP00000022494.1"/>
    </source>
</evidence>
<evidence type="ECO:0000259" key="1">
    <source>
        <dbReference type="PROSITE" id="PS50878"/>
    </source>
</evidence>
<sequence>MLGRSQITLECDQCPLCKEYLYTLGHASVHFKRKHAKKVLLCCSQCTKPQPTVTLLPAHTKQGGLNRTVANEGTFRTKRGLSQHMREAHPTFRTKRGLSQHMGEAHPTFRTGPLPVTNIHKEDASSPRVLPSYPTFVHHSLGQSGGKTPHQRAWEWWVSKVGNKILMGEDLKCNIPISTIRAYYQSTWGAESRFKHLGQFGALPLASNDPFHYLIEGSEVVSALKKMKSDTSPGPDGIQRFHLRRLYPKGIELAALYNSWLVAGIIPNCLKRTITTLIPKSHEPGLRESAEDWGSLSLSSVVLRTFSSIMAQRLSEACPVHPRQRGFVAGPGCAENIALLHGLLQLAKNWYKDLAVVFVDLADAFNTVPHELLKESLRQRGIDRIVCNLIAHSYRGCTTSVKVGSGITSPIELKIQQGLQQGDPLSPVLFSLALDPLIYVLEKEGVGIEFGNDTGICCMVSADKLVILSGSWAGMNKNLAILDTFCDLVGLKANPQKCSGFLLSRVGPRYVVNNCSHWKIDGEPIEMLDRGHTIKYLGVNFDPWQGVIKAPILVTLKRMVDSISAAHLDPSQKLHILKKYVMPKITYSADHTYTHKVKLEMCDKRVRRAVKTWLNLSHNVAYGFLISRPKDGGLGITKLSTHIPALQLRRVIAMVNSCDPIINKVGRVFASNIPHLWKTATGMSLEGNADDVDLLEVSPKRIRKRETAKWMAKGRACFENDPISNTWLPQPYKVHMTELQFSMALQLRLLTFPLRTGMRSTPFSDTVCRLCGKVRETLQHIIGNCYHLRKMRNGNHNRIRDLLMTLAESYGWLVFREKVLRLESGAVGIPDLIVVKDQDAIIIDVTVCFEQKTATLAMKAQKKIYKYSPFIPTCLSLSPGIVNVSVWGFPVGARGKWFSQNSTLLKILGLPKREIKRTAATISRMALYGSIRTCQVFNRLTGQWQPQQRWQ</sequence>
<dbReference type="PROSITE" id="PS50878">
    <property type="entry name" value="RT_POL"/>
    <property type="match status" value="1"/>
</dbReference>
<dbReference type="InterPro" id="IPR043502">
    <property type="entry name" value="DNA/RNA_pol_sf"/>
</dbReference>
<protein>
    <recommendedName>
        <fullName evidence="1">Reverse transcriptase domain-containing protein</fullName>
    </recommendedName>
</protein>
<dbReference type="InterPro" id="IPR000477">
    <property type="entry name" value="RT_dom"/>
</dbReference>
<proteinExistence type="predicted"/>
<name>A0A8C6TMS6_9GOBI</name>
<accession>A0A8C6TMS6</accession>